<organism evidence="1 2">
    <name type="scientific">Parasphingorhabdus marina DSM 22363</name>
    <dbReference type="NCBI Taxonomy" id="1123272"/>
    <lineage>
        <taxon>Bacteria</taxon>
        <taxon>Pseudomonadati</taxon>
        <taxon>Pseudomonadota</taxon>
        <taxon>Alphaproteobacteria</taxon>
        <taxon>Sphingomonadales</taxon>
        <taxon>Sphingomonadaceae</taxon>
        <taxon>Parasphingorhabdus</taxon>
    </lineage>
</organism>
<evidence type="ECO:0000313" key="1">
    <source>
        <dbReference type="EMBL" id="SIO19382.1"/>
    </source>
</evidence>
<dbReference type="Proteomes" id="UP000185192">
    <property type="component" value="Unassembled WGS sequence"/>
</dbReference>
<dbReference type="RefSeq" id="WP_074206180.1">
    <property type="nucleotide sequence ID" value="NZ_FSQW01000002.1"/>
</dbReference>
<protein>
    <recommendedName>
        <fullName evidence="3">Barstar (Barnase inhibitor)</fullName>
    </recommendedName>
</protein>
<dbReference type="STRING" id="1123272.SAMN02745824_3297"/>
<dbReference type="Gene3D" id="3.30.370.10">
    <property type="entry name" value="Barstar-like"/>
    <property type="match status" value="1"/>
</dbReference>
<reference evidence="2" key="1">
    <citation type="submission" date="2016-11" db="EMBL/GenBank/DDBJ databases">
        <authorList>
            <person name="Varghese N."/>
            <person name="Submissions S."/>
        </authorList>
    </citation>
    <scope>NUCLEOTIDE SEQUENCE [LARGE SCALE GENOMIC DNA]</scope>
    <source>
        <strain evidence="2">DSM 22363</strain>
    </source>
</reference>
<gene>
    <name evidence="1" type="ORF">SAMN02745824_3297</name>
</gene>
<dbReference type="InterPro" id="IPR035905">
    <property type="entry name" value="Barstar-like_sf"/>
</dbReference>
<sequence>MSEKDIYVIELDGTKLQSREDFFRDLSIATDLDLVPNLDALDEDLALQIPFCCGPFKVIWHRAESSDWSGYSEITKILGVLFFAQQRDPDHFIGLELVFDSEENQDASSFQAAYSSPGYVAERKKRANKLPDRFRLK</sequence>
<name>A0A1N6HHZ6_9SPHN</name>
<evidence type="ECO:0000313" key="2">
    <source>
        <dbReference type="Proteomes" id="UP000185192"/>
    </source>
</evidence>
<accession>A0A1N6HHZ6</accession>
<keyword evidence="2" id="KW-1185">Reference proteome</keyword>
<evidence type="ECO:0008006" key="3">
    <source>
        <dbReference type="Google" id="ProtNLM"/>
    </source>
</evidence>
<proteinExistence type="predicted"/>
<dbReference type="AlphaFoldDB" id="A0A1N6HHZ6"/>
<dbReference type="EMBL" id="FSQW01000002">
    <property type="protein sequence ID" value="SIO19382.1"/>
    <property type="molecule type" value="Genomic_DNA"/>
</dbReference>